<dbReference type="InterPro" id="IPR013105">
    <property type="entry name" value="TPR_2"/>
</dbReference>
<dbReference type="InterPro" id="IPR019734">
    <property type="entry name" value="TPR_rpt"/>
</dbReference>
<accession>X1Q1I7</accession>
<dbReference type="Pfam" id="PF13432">
    <property type="entry name" value="TPR_16"/>
    <property type="match status" value="1"/>
</dbReference>
<dbReference type="PANTHER" id="PTHR44858:SF1">
    <property type="entry name" value="UDP-N-ACETYLGLUCOSAMINE--PEPTIDE N-ACETYLGLUCOSAMINYLTRANSFERASE SPINDLY-RELATED"/>
    <property type="match status" value="1"/>
</dbReference>
<dbReference type="Gene3D" id="1.25.40.10">
    <property type="entry name" value="Tetratricopeptide repeat domain"/>
    <property type="match status" value="2"/>
</dbReference>
<dbReference type="PANTHER" id="PTHR44858">
    <property type="entry name" value="TETRATRICOPEPTIDE REPEAT PROTEIN 6"/>
    <property type="match status" value="1"/>
</dbReference>
<dbReference type="InterPro" id="IPR050498">
    <property type="entry name" value="Ycf3"/>
</dbReference>
<name>X1Q1I7_9ZZZZ</name>
<keyword evidence="1" id="KW-0677">Repeat</keyword>
<evidence type="ECO:0000313" key="3">
    <source>
        <dbReference type="EMBL" id="GAI37079.1"/>
    </source>
</evidence>
<sequence length="268" mass="31297">QEEELAINFDEAMNAKDYEQALTIISKLIDIRNDYHVSYLWLGDCHRGLGQVDQALESYRKALDLEGKYYIVGDDFKDTVSLRIRVAEIEQKATLAYREGHYEEAIEYIDEFLMLNPKESKAHILRGLCNEARDDYNRAIRDYKAAFNNGLPDDMRELLNRRLVFLSNPITILDKSKYLKLLVDDMPTKSELGEQIDKTYYMGFRNIFDGNRKLHEAILKSVDPKLEAWRSAIIKQRNTVKRTGYNVELMGFDEDGYFLVNDIELVKE</sequence>
<feature type="non-terminal residue" evidence="3">
    <location>
        <position position="1"/>
    </location>
</feature>
<protein>
    <submittedName>
        <fullName evidence="3">Uncharacterized protein</fullName>
    </submittedName>
</protein>
<dbReference type="AlphaFoldDB" id="X1Q1I7"/>
<feature type="non-terminal residue" evidence="3">
    <location>
        <position position="268"/>
    </location>
</feature>
<proteinExistence type="predicted"/>
<dbReference type="InterPro" id="IPR011990">
    <property type="entry name" value="TPR-like_helical_dom_sf"/>
</dbReference>
<evidence type="ECO:0000256" key="1">
    <source>
        <dbReference type="ARBA" id="ARBA00022737"/>
    </source>
</evidence>
<evidence type="ECO:0000256" key="2">
    <source>
        <dbReference type="ARBA" id="ARBA00022803"/>
    </source>
</evidence>
<dbReference type="PROSITE" id="PS50005">
    <property type="entry name" value="TPR"/>
    <property type="match status" value="2"/>
</dbReference>
<dbReference type="Pfam" id="PF07719">
    <property type="entry name" value="TPR_2"/>
    <property type="match status" value="1"/>
</dbReference>
<reference evidence="3" key="1">
    <citation type="journal article" date="2014" name="Front. Microbiol.">
        <title>High frequency of phylogenetically diverse reductive dehalogenase-homologous genes in deep subseafloor sedimentary metagenomes.</title>
        <authorList>
            <person name="Kawai M."/>
            <person name="Futagami T."/>
            <person name="Toyoda A."/>
            <person name="Takaki Y."/>
            <person name="Nishi S."/>
            <person name="Hori S."/>
            <person name="Arai W."/>
            <person name="Tsubouchi T."/>
            <person name="Morono Y."/>
            <person name="Uchiyama I."/>
            <person name="Ito T."/>
            <person name="Fujiyama A."/>
            <person name="Inagaki F."/>
            <person name="Takami H."/>
        </authorList>
    </citation>
    <scope>NUCLEOTIDE SEQUENCE</scope>
    <source>
        <strain evidence="3">Expedition CK06-06</strain>
    </source>
</reference>
<organism evidence="3">
    <name type="scientific">marine sediment metagenome</name>
    <dbReference type="NCBI Taxonomy" id="412755"/>
    <lineage>
        <taxon>unclassified sequences</taxon>
        <taxon>metagenomes</taxon>
        <taxon>ecological metagenomes</taxon>
    </lineage>
</organism>
<comment type="caution">
    <text evidence="3">The sequence shown here is derived from an EMBL/GenBank/DDBJ whole genome shotgun (WGS) entry which is preliminary data.</text>
</comment>
<dbReference type="SMART" id="SM00028">
    <property type="entry name" value="TPR"/>
    <property type="match status" value="3"/>
</dbReference>
<gene>
    <name evidence="3" type="ORF">S06H3_38496</name>
</gene>
<dbReference type="EMBL" id="BARV01023467">
    <property type="protein sequence ID" value="GAI37079.1"/>
    <property type="molecule type" value="Genomic_DNA"/>
</dbReference>
<keyword evidence="2" id="KW-0802">TPR repeat</keyword>
<dbReference type="SUPFAM" id="SSF48452">
    <property type="entry name" value="TPR-like"/>
    <property type="match status" value="1"/>
</dbReference>